<feature type="compositionally biased region" description="Low complexity" evidence="1">
    <location>
        <begin position="188"/>
        <end position="208"/>
    </location>
</feature>
<reference evidence="2 3" key="1">
    <citation type="submission" date="2022-04" db="EMBL/GenBank/DDBJ databases">
        <title>Genome diversity in the genus Frankia.</title>
        <authorList>
            <person name="Carlos-Shanley C."/>
            <person name="Hahn D."/>
        </authorList>
    </citation>
    <scope>NUCLEOTIDE SEQUENCE [LARGE SCALE GENOMIC DNA]</scope>
    <source>
        <strain evidence="2 3">Ag45/Mut15</strain>
    </source>
</reference>
<evidence type="ECO:0000313" key="3">
    <source>
        <dbReference type="Proteomes" id="UP001201873"/>
    </source>
</evidence>
<accession>A0ABT0JYY6</accession>
<feature type="region of interest" description="Disordered" evidence="1">
    <location>
        <begin position="162"/>
        <end position="208"/>
    </location>
</feature>
<feature type="region of interest" description="Disordered" evidence="1">
    <location>
        <begin position="84"/>
        <end position="121"/>
    </location>
</feature>
<sequence>MAREVISIVNVWCDNSGRHPHERAAATSNAAFAFDGQLVRLDLCAECRDELSSVLGEYAEFGEATPLARGARIDTAWAAIEENDAANAPEAASSVSGAPRKRKPAVAAGEQARRPHQVASTNEVRAWLRDHAGEYDAPVPSRGARLSADQKAAFDAAHGWAQTDGTWQPADPFDGGAPARTGPVPTEAAGATDAPSDAAPMAADLAHA</sequence>
<dbReference type="EMBL" id="JALKFT010000011">
    <property type="protein sequence ID" value="MCK9876746.1"/>
    <property type="molecule type" value="Genomic_DNA"/>
</dbReference>
<dbReference type="RefSeq" id="WP_248825001.1">
    <property type="nucleotide sequence ID" value="NZ_JALKFT010000011.1"/>
</dbReference>
<dbReference type="Proteomes" id="UP001201873">
    <property type="component" value="Unassembled WGS sequence"/>
</dbReference>
<proteinExistence type="predicted"/>
<gene>
    <name evidence="2" type="ORF">MXD59_13320</name>
</gene>
<organism evidence="2 3">
    <name type="scientific">Frankia umida</name>
    <dbReference type="NCBI Taxonomy" id="573489"/>
    <lineage>
        <taxon>Bacteria</taxon>
        <taxon>Bacillati</taxon>
        <taxon>Actinomycetota</taxon>
        <taxon>Actinomycetes</taxon>
        <taxon>Frankiales</taxon>
        <taxon>Frankiaceae</taxon>
        <taxon>Frankia</taxon>
    </lineage>
</organism>
<name>A0ABT0JYY6_9ACTN</name>
<evidence type="ECO:0000256" key="1">
    <source>
        <dbReference type="SAM" id="MobiDB-lite"/>
    </source>
</evidence>
<protein>
    <recommendedName>
        <fullName evidence="4">Lsr2 protein</fullName>
    </recommendedName>
</protein>
<evidence type="ECO:0008006" key="4">
    <source>
        <dbReference type="Google" id="ProtNLM"/>
    </source>
</evidence>
<keyword evidence="3" id="KW-1185">Reference proteome</keyword>
<evidence type="ECO:0000313" key="2">
    <source>
        <dbReference type="EMBL" id="MCK9876746.1"/>
    </source>
</evidence>
<comment type="caution">
    <text evidence="2">The sequence shown here is derived from an EMBL/GenBank/DDBJ whole genome shotgun (WGS) entry which is preliminary data.</text>
</comment>